<sequence>MQRDYNDKVEFHASAGVPIYMIFDPYEGVCATMWTPESGTYRDRRIDDYGSTITAPAPLSDVKIETAQLPVDSADHP</sequence>
<accession>A0A7W9YGE5</accession>
<keyword evidence="2" id="KW-1185">Reference proteome</keyword>
<organism evidence="1 2">
    <name type="scientific">Nocardiopsis mwathae</name>
    <dbReference type="NCBI Taxonomy" id="1472723"/>
    <lineage>
        <taxon>Bacteria</taxon>
        <taxon>Bacillati</taxon>
        <taxon>Actinomycetota</taxon>
        <taxon>Actinomycetes</taxon>
        <taxon>Streptosporangiales</taxon>
        <taxon>Nocardiopsidaceae</taxon>
        <taxon>Nocardiopsis</taxon>
    </lineage>
</organism>
<evidence type="ECO:0008006" key="3">
    <source>
        <dbReference type="Google" id="ProtNLM"/>
    </source>
</evidence>
<protein>
    <recommendedName>
        <fullName evidence="3">Restriction endonuclease domain-containing protein</fullName>
    </recommendedName>
</protein>
<comment type="caution">
    <text evidence="1">The sequence shown here is derived from an EMBL/GenBank/DDBJ whole genome shotgun (WGS) entry which is preliminary data.</text>
</comment>
<evidence type="ECO:0000313" key="2">
    <source>
        <dbReference type="Proteomes" id="UP000546642"/>
    </source>
</evidence>
<name>A0A7W9YGE5_9ACTN</name>
<dbReference type="AlphaFoldDB" id="A0A7W9YGE5"/>
<gene>
    <name evidence="1" type="ORF">HNR23_001674</name>
</gene>
<evidence type="ECO:0000313" key="1">
    <source>
        <dbReference type="EMBL" id="MBB6171614.1"/>
    </source>
</evidence>
<dbReference type="EMBL" id="JACHDS010000001">
    <property type="protein sequence ID" value="MBB6171614.1"/>
    <property type="molecule type" value="Genomic_DNA"/>
</dbReference>
<dbReference type="Proteomes" id="UP000546642">
    <property type="component" value="Unassembled WGS sequence"/>
</dbReference>
<proteinExistence type="predicted"/>
<reference evidence="1 2" key="1">
    <citation type="submission" date="2020-08" db="EMBL/GenBank/DDBJ databases">
        <title>Sequencing the genomes of 1000 actinobacteria strains.</title>
        <authorList>
            <person name="Klenk H.-P."/>
        </authorList>
    </citation>
    <scope>NUCLEOTIDE SEQUENCE [LARGE SCALE GENOMIC DNA]</scope>
    <source>
        <strain evidence="1 2">DSM 46659</strain>
    </source>
</reference>